<evidence type="ECO:0000313" key="3">
    <source>
        <dbReference type="EMBL" id="KNC34581.1"/>
    </source>
</evidence>
<feature type="transmembrane region" description="Helical" evidence="2">
    <location>
        <begin position="80"/>
        <end position="99"/>
    </location>
</feature>
<keyword evidence="4" id="KW-1185">Reference proteome</keyword>
<feature type="region of interest" description="Disordered" evidence="1">
    <location>
        <begin position="164"/>
        <end position="198"/>
    </location>
</feature>
<proteinExistence type="predicted"/>
<name>A0A0L0CQQ9_LUCCU</name>
<keyword evidence="2" id="KW-1133">Transmembrane helix</keyword>
<keyword evidence="2" id="KW-0812">Transmembrane</keyword>
<organism evidence="3 4">
    <name type="scientific">Lucilia cuprina</name>
    <name type="common">Green bottle fly</name>
    <name type="synonym">Australian sheep blowfly</name>
    <dbReference type="NCBI Taxonomy" id="7375"/>
    <lineage>
        <taxon>Eukaryota</taxon>
        <taxon>Metazoa</taxon>
        <taxon>Ecdysozoa</taxon>
        <taxon>Arthropoda</taxon>
        <taxon>Hexapoda</taxon>
        <taxon>Insecta</taxon>
        <taxon>Pterygota</taxon>
        <taxon>Neoptera</taxon>
        <taxon>Endopterygota</taxon>
        <taxon>Diptera</taxon>
        <taxon>Brachycera</taxon>
        <taxon>Muscomorpha</taxon>
        <taxon>Oestroidea</taxon>
        <taxon>Calliphoridae</taxon>
        <taxon>Luciliinae</taxon>
        <taxon>Lucilia</taxon>
    </lineage>
</organism>
<dbReference type="EMBL" id="JRES01000049">
    <property type="protein sequence ID" value="KNC34581.1"/>
    <property type="molecule type" value="Genomic_DNA"/>
</dbReference>
<dbReference type="Proteomes" id="UP000037069">
    <property type="component" value="Unassembled WGS sequence"/>
</dbReference>
<dbReference type="AlphaFoldDB" id="A0A0L0CQQ9"/>
<evidence type="ECO:0000256" key="2">
    <source>
        <dbReference type="SAM" id="Phobius"/>
    </source>
</evidence>
<gene>
    <name evidence="3" type="ORF">FF38_09395</name>
</gene>
<feature type="transmembrane region" description="Helical" evidence="2">
    <location>
        <begin position="20"/>
        <end position="44"/>
    </location>
</feature>
<keyword evidence="2" id="KW-0472">Membrane</keyword>
<feature type="transmembrane region" description="Helical" evidence="2">
    <location>
        <begin position="111"/>
        <end position="129"/>
    </location>
</feature>
<evidence type="ECO:0000256" key="1">
    <source>
        <dbReference type="SAM" id="MobiDB-lite"/>
    </source>
</evidence>
<feature type="compositionally biased region" description="Low complexity" evidence="1">
    <location>
        <begin position="172"/>
        <end position="181"/>
    </location>
</feature>
<reference evidence="3 4" key="1">
    <citation type="journal article" date="2015" name="Nat. Commun.">
        <title>Lucilia cuprina genome unlocks parasitic fly biology to underpin future interventions.</title>
        <authorList>
            <person name="Anstead C.A."/>
            <person name="Korhonen P.K."/>
            <person name="Young N.D."/>
            <person name="Hall R.S."/>
            <person name="Jex A.R."/>
            <person name="Murali S.C."/>
            <person name="Hughes D.S."/>
            <person name="Lee S.F."/>
            <person name="Perry T."/>
            <person name="Stroehlein A.J."/>
            <person name="Ansell B.R."/>
            <person name="Breugelmans B."/>
            <person name="Hofmann A."/>
            <person name="Qu J."/>
            <person name="Dugan S."/>
            <person name="Lee S.L."/>
            <person name="Chao H."/>
            <person name="Dinh H."/>
            <person name="Han Y."/>
            <person name="Doddapaneni H.V."/>
            <person name="Worley K.C."/>
            <person name="Muzny D.M."/>
            <person name="Ioannidis P."/>
            <person name="Waterhouse R.M."/>
            <person name="Zdobnov E.M."/>
            <person name="James P.J."/>
            <person name="Bagnall N.H."/>
            <person name="Kotze A.C."/>
            <person name="Gibbs R.A."/>
            <person name="Richards S."/>
            <person name="Batterham P."/>
            <person name="Gasser R.B."/>
        </authorList>
    </citation>
    <scope>NUCLEOTIDE SEQUENCE [LARGE SCALE GENOMIC DNA]</scope>
    <source>
        <strain evidence="3 4">LS</strain>
        <tissue evidence="3">Full body</tissue>
    </source>
</reference>
<evidence type="ECO:0000313" key="4">
    <source>
        <dbReference type="Proteomes" id="UP000037069"/>
    </source>
</evidence>
<accession>A0A0L0CQQ9</accession>
<comment type="caution">
    <text evidence="3">The sequence shown here is derived from an EMBL/GenBank/DDBJ whole genome shotgun (WGS) entry which is preliminary data.</text>
</comment>
<protein>
    <submittedName>
        <fullName evidence="3">Uncharacterized protein</fullName>
    </submittedName>
</protein>
<sequence>MNSEQIMSDPLQRTVNRLLLSVVFWVEVFLFFFYFCILFLFIALQLNLYETLHCRDDFYYETKFFSIKISKNSSYNRNNFLRWALRFSLTLLLLVNAFYNNNNNSIGKPTTLIRINTTAAAVVAATAIAKQRLHIKILMNHNDRCNVSFYYVVVEDDADDCGDDDDGDYDGDAAAAATPAANEDKDDDDDVEDNKFPKTFDEDDKADFFVAFC</sequence>